<proteinExistence type="predicted"/>
<dbReference type="Proteomes" id="UP001242811">
    <property type="component" value="Unassembled WGS sequence"/>
</dbReference>
<name>A0ABU0L2B8_9BACL</name>
<protein>
    <recommendedName>
        <fullName evidence="3">IDEAL domain-containing protein</fullName>
    </recommendedName>
</protein>
<dbReference type="EMBL" id="JAUSWA010000016">
    <property type="protein sequence ID" value="MDQ0494741.1"/>
    <property type="molecule type" value="Genomic_DNA"/>
</dbReference>
<sequence length="68" mass="8090">MLPHAKFWTERIHRTLLNSKDLLISYGEALEKFESPTKQRIKEILMVIKEDDPDLYLDKANYLLEKLS</sequence>
<accession>A0ABU0L2B8</accession>
<evidence type="ECO:0008006" key="3">
    <source>
        <dbReference type="Google" id="ProtNLM"/>
    </source>
</evidence>
<organism evidence="1 2">
    <name type="scientific">Paenibacillus brasilensis</name>
    <dbReference type="NCBI Taxonomy" id="128574"/>
    <lineage>
        <taxon>Bacteria</taxon>
        <taxon>Bacillati</taxon>
        <taxon>Bacillota</taxon>
        <taxon>Bacilli</taxon>
        <taxon>Bacillales</taxon>
        <taxon>Paenibacillaceae</taxon>
        <taxon>Paenibacillus</taxon>
    </lineage>
</organism>
<reference evidence="1 2" key="1">
    <citation type="submission" date="2023-07" db="EMBL/GenBank/DDBJ databases">
        <title>Genomic Encyclopedia of Type Strains, Phase IV (KMG-IV): sequencing the most valuable type-strain genomes for metagenomic binning, comparative biology and taxonomic classification.</title>
        <authorList>
            <person name="Goeker M."/>
        </authorList>
    </citation>
    <scope>NUCLEOTIDE SEQUENCE [LARGE SCALE GENOMIC DNA]</scope>
    <source>
        <strain evidence="1 2">DSM 14914</strain>
    </source>
</reference>
<evidence type="ECO:0000313" key="1">
    <source>
        <dbReference type="EMBL" id="MDQ0494741.1"/>
    </source>
</evidence>
<evidence type="ECO:0000313" key="2">
    <source>
        <dbReference type="Proteomes" id="UP001242811"/>
    </source>
</evidence>
<gene>
    <name evidence="1" type="ORF">QOZ95_002908</name>
</gene>
<comment type="caution">
    <text evidence="1">The sequence shown here is derived from an EMBL/GenBank/DDBJ whole genome shotgun (WGS) entry which is preliminary data.</text>
</comment>
<keyword evidence="2" id="KW-1185">Reference proteome</keyword>